<dbReference type="Gene3D" id="3.30.1370.60">
    <property type="entry name" value="Hypothetical oxidoreductase yiak, domain 2"/>
    <property type="match status" value="1"/>
</dbReference>
<dbReference type="SUPFAM" id="SSF89733">
    <property type="entry name" value="L-sulfolactate dehydrogenase-like"/>
    <property type="match status" value="1"/>
</dbReference>
<proteinExistence type="inferred from homology"/>
<keyword evidence="4" id="KW-1185">Reference proteome</keyword>
<evidence type="ECO:0000256" key="1">
    <source>
        <dbReference type="ARBA" id="ARBA00006056"/>
    </source>
</evidence>
<comment type="similarity">
    <text evidence="1">Belongs to the LDH2/MDH2 oxidoreductase family.</text>
</comment>
<dbReference type="GO" id="GO:0016491">
    <property type="term" value="F:oxidoreductase activity"/>
    <property type="evidence" value="ECO:0007669"/>
    <property type="project" value="UniProtKB-KW"/>
</dbReference>
<comment type="caution">
    <text evidence="3">The sequence shown here is derived from an EMBL/GenBank/DDBJ whole genome shotgun (WGS) entry which is preliminary data.</text>
</comment>
<dbReference type="InterPro" id="IPR043143">
    <property type="entry name" value="Mal/L-sulf/L-lact_DH-like_NADP"/>
</dbReference>
<dbReference type="RefSeq" id="WP_182811181.1">
    <property type="nucleotide sequence ID" value="NZ_JACJFM010000048.1"/>
</dbReference>
<dbReference type="InterPro" id="IPR043144">
    <property type="entry name" value="Mal/L-sulf/L-lact_DH-like_ah"/>
</dbReference>
<reference evidence="3 4" key="1">
    <citation type="submission" date="2020-08" db="EMBL/GenBank/DDBJ databases">
        <title>Oceanospirillum sp. nov. isolated from marine sediment.</title>
        <authorList>
            <person name="Ji X."/>
        </authorList>
    </citation>
    <scope>NUCLEOTIDE SEQUENCE [LARGE SCALE GENOMIC DNA]</scope>
    <source>
        <strain evidence="3 4">D5</strain>
    </source>
</reference>
<dbReference type="InterPro" id="IPR036111">
    <property type="entry name" value="Mal/L-sulfo/L-lacto_DH-like_sf"/>
</dbReference>
<organism evidence="3 4">
    <name type="scientific">Oceanospirillum sediminis</name>
    <dbReference type="NCBI Taxonomy" id="2760088"/>
    <lineage>
        <taxon>Bacteria</taxon>
        <taxon>Pseudomonadati</taxon>
        <taxon>Pseudomonadota</taxon>
        <taxon>Gammaproteobacteria</taxon>
        <taxon>Oceanospirillales</taxon>
        <taxon>Oceanospirillaceae</taxon>
        <taxon>Oceanospirillum</taxon>
    </lineage>
</organism>
<dbReference type="Proteomes" id="UP000565262">
    <property type="component" value="Unassembled WGS sequence"/>
</dbReference>
<protein>
    <submittedName>
        <fullName evidence="3">Ldh family oxidoreductase</fullName>
    </submittedName>
</protein>
<sequence>MSTQALSLYQIEELSFQALTGAGASETGARSLAKAVAAAERDGIKSHGLVYVPNYCEHIRCGKVVGQAEPQVSIPSASSVVVDAGSGFAHPAIDAGFEKLIELAKENGCAGMAIRNSYNCGVLGYHTERLAEQGLVALGFTNAPASIAPVGGKKPVVGTNPFSLATPNGKGGVAFVLDQSASVVAKSEIMMHARAGKAIPEGWALDADGNPTTDPDVALKGSMAPSGGYKGFGVGLVVEVLAAALSGATLGTQASPFSGTAGGPPKTGQFFFAIDPQTFSGEAFAERISDLVASIEEQPEARLPGQRRLSNRAENDVNDIEISEELLEKVKAFID</sequence>
<dbReference type="InterPro" id="IPR003767">
    <property type="entry name" value="Malate/L-lactate_DH-like"/>
</dbReference>
<dbReference type="EMBL" id="JACJFM010000048">
    <property type="protein sequence ID" value="MBB1489267.1"/>
    <property type="molecule type" value="Genomic_DNA"/>
</dbReference>
<keyword evidence="2" id="KW-0560">Oxidoreductase</keyword>
<dbReference type="PANTHER" id="PTHR11091:SF0">
    <property type="entry name" value="MALATE DEHYDROGENASE"/>
    <property type="match status" value="1"/>
</dbReference>
<evidence type="ECO:0000313" key="3">
    <source>
        <dbReference type="EMBL" id="MBB1489267.1"/>
    </source>
</evidence>
<gene>
    <name evidence="3" type="ORF">H4O21_21885</name>
</gene>
<dbReference type="AlphaFoldDB" id="A0A839IY11"/>
<dbReference type="PANTHER" id="PTHR11091">
    <property type="entry name" value="OXIDOREDUCTASE-RELATED"/>
    <property type="match status" value="1"/>
</dbReference>
<name>A0A839IY11_9GAMM</name>
<accession>A0A839IY11</accession>
<evidence type="ECO:0000256" key="2">
    <source>
        <dbReference type="ARBA" id="ARBA00023002"/>
    </source>
</evidence>
<evidence type="ECO:0000313" key="4">
    <source>
        <dbReference type="Proteomes" id="UP000565262"/>
    </source>
</evidence>
<dbReference type="Pfam" id="PF02615">
    <property type="entry name" value="Ldh_2"/>
    <property type="match status" value="1"/>
</dbReference>
<dbReference type="Gene3D" id="1.10.1530.10">
    <property type="match status" value="1"/>
</dbReference>